<protein>
    <submittedName>
        <fullName evidence="2">Inorganic carbon transporter subunit DabA</fullName>
    </submittedName>
</protein>
<dbReference type="RefSeq" id="WP_368392446.1">
    <property type="nucleotide sequence ID" value="NZ_JBFRYC010000009.1"/>
</dbReference>
<feature type="region of interest" description="Disordered" evidence="1">
    <location>
        <begin position="139"/>
        <end position="158"/>
    </location>
</feature>
<dbReference type="Pfam" id="PF10070">
    <property type="entry name" value="DabA"/>
    <property type="match status" value="1"/>
</dbReference>
<evidence type="ECO:0000313" key="2">
    <source>
        <dbReference type="EMBL" id="MEX1662746.1"/>
    </source>
</evidence>
<comment type="caution">
    <text evidence="2">The sequence shown here is derived from an EMBL/GenBank/DDBJ whole genome shotgun (WGS) entry which is preliminary data.</text>
</comment>
<evidence type="ECO:0000313" key="3">
    <source>
        <dbReference type="Proteomes" id="UP001557465"/>
    </source>
</evidence>
<proteinExistence type="predicted"/>
<sequence>MLRAALDAPAPRLTPDPTHADLAFAQTGIDWPELMAERIGLWARVHLDTGQALWPSAGGSPYDSWRAFALRDLSPGRHGLAGFCGFVVRLPKDARDPVAFEMLVIALVWEAALLQRHAAPLEPGLDLRIDLAQQEAADRAEERALGAGSPRPPCENAR</sequence>
<organism evidence="2 3">
    <name type="scientific">Thioclava arctica</name>
    <dbReference type="NCBI Taxonomy" id="3238301"/>
    <lineage>
        <taxon>Bacteria</taxon>
        <taxon>Pseudomonadati</taxon>
        <taxon>Pseudomonadota</taxon>
        <taxon>Alphaproteobacteria</taxon>
        <taxon>Rhodobacterales</taxon>
        <taxon>Paracoccaceae</taxon>
        <taxon>Thioclava</taxon>
    </lineage>
</organism>
<reference evidence="2 3" key="1">
    <citation type="journal article" date="2011" name="Int. J. Syst. Evol. Microbiol.">
        <title>Zhongshania antarctica gen. nov., sp. nov. and Zhongshania guokunii sp. nov., gammaproteobacteria respectively isolated from coastal attached (fast) ice and surface seawater of the Antarctic.</title>
        <authorList>
            <person name="Li H.J."/>
            <person name="Zhang X.Y."/>
            <person name="Chen C.X."/>
            <person name="Zhang Y.J."/>
            <person name="Gao Z.M."/>
            <person name="Yu Y."/>
            <person name="Chen X.L."/>
            <person name="Chen B."/>
            <person name="Zhang Y.Z."/>
        </authorList>
    </citation>
    <scope>NUCLEOTIDE SEQUENCE [LARGE SCALE GENOMIC DNA]</scope>
    <source>
        <strain evidence="2 3">15-R06ZXC-3</strain>
    </source>
</reference>
<accession>A0ABV3TME5</accession>
<dbReference type="EMBL" id="JBFRYC010000009">
    <property type="protein sequence ID" value="MEX1662746.1"/>
    <property type="molecule type" value="Genomic_DNA"/>
</dbReference>
<keyword evidence="3" id="KW-1185">Reference proteome</keyword>
<name>A0ABV3TME5_9RHOB</name>
<dbReference type="InterPro" id="IPR018752">
    <property type="entry name" value="DabA"/>
</dbReference>
<dbReference type="Proteomes" id="UP001557465">
    <property type="component" value="Unassembled WGS sequence"/>
</dbReference>
<gene>
    <name evidence="2" type="ORF">AB4874_13980</name>
</gene>
<evidence type="ECO:0000256" key="1">
    <source>
        <dbReference type="SAM" id="MobiDB-lite"/>
    </source>
</evidence>